<dbReference type="Proteomes" id="UP000886501">
    <property type="component" value="Unassembled WGS sequence"/>
</dbReference>
<proteinExistence type="predicted"/>
<dbReference type="EMBL" id="MU118108">
    <property type="protein sequence ID" value="KAF9645010.1"/>
    <property type="molecule type" value="Genomic_DNA"/>
</dbReference>
<reference evidence="1" key="2">
    <citation type="journal article" date="2020" name="Nat. Commun.">
        <title>Large-scale genome sequencing of mycorrhizal fungi provides insights into the early evolution of symbiotic traits.</title>
        <authorList>
            <person name="Miyauchi S."/>
            <person name="Kiss E."/>
            <person name="Kuo A."/>
            <person name="Drula E."/>
            <person name="Kohler A."/>
            <person name="Sanchez-Garcia M."/>
            <person name="Morin E."/>
            <person name="Andreopoulos B."/>
            <person name="Barry K.W."/>
            <person name="Bonito G."/>
            <person name="Buee M."/>
            <person name="Carver A."/>
            <person name="Chen C."/>
            <person name="Cichocki N."/>
            <person name="Clum A."/>
            <person name="Culley D."/>
            <person name="Crous P.W."/>
            <person name="Fauchery L."/>
            <person name="Girlanda M."/>
            <person name="Hayes R.D."/>
            <person name="Keri Z."/>
            <person name="LaButti K."/>
            <person name="Lipzen A."/>
            <person name="Lombard V."/>
            <person name="Magnuson J."/>
            <person name="Maillard F."/>
            <person name="Murat C."/>
            <person name="Nolan M."/>
            <person name="Ohm R.A."/>
            <person name="Pangilinan J."/>
            <person name="Pereira M.F."/>
            <person name="Perotto S."/>
            <person name="Peter M."/>
            <person name="Pfister S."/>
            <person name="Riley R."/>
            <person name="Sitrit Y."/>
            <person name="Stielow J.B."/>
            <person name="Szollosi G."/>
            <person name="Zifcakova L."/>
            <person name="Stursova M."/>
            <person name="Spatafora J.W."/>
            <person name="Tedersoo L."/>
            <person name="Vaario L.M."/>
            <person name="Yamada A."/>
            <person name="Yan M."/>
            <person name="Wang P."/>
            <person name="Xu J."/>
            <person name="Bruns T."/>
            <person name="Baldrian P."/>
            <person name="Vilgalys R."/>
            <person name="Dunand C."/>
            <person name="Henrissat B."/>
            <person name="Grigoriev I.V."/>
            <person name="Hibbett D."/>
            <person name="Nagy L.G."/>
            <person name="Martin F.M."/>
        </authorList>
    </citation>
    <scope>NUCLEOTIDE SEQUENCE</scope>
    <source>
        <strain evidence="1">P2</strain>
    </source>
</reference>
<gene>
    <name evidence="1" type="ORF">BDM02DRAFT_3102012</name>
</gene>
<evidence type="ECO:0000313" key="1">
    <source>
        <dbReference type="EMBL" id="KAF9645010.1"/>
    </source>
</evidence>
<comment type="caution">
    <text evidence="1">The sequence shown here is derived from an EMBL/GenBank/DDBJ whole genome shotgun (WGS) entry which is preliminary data.</text>
</comment>
<accession>A0ACB6Z5Q6</accession>
<evidence type="ECO:0000313" key="2">
    <source>
        <dbReference type="Proteomes" id="UP000886501"/>
    </source>
</evidence>
<keyword evidence="2" id="KW-1185">Reference proteome</keyword>
<organism evidence="1 2">
    <name type="scientific">Thelephora ganbajun</name>
    <name type="common">Ganba fungus</name>
    <dbReference type="NCBI Taxonomy" id="370292"/>
    <lineage>
        <taxon>Eukaryota</taxon>
        <taxon>Fungi</taxon>
        <taxon>Dikarya</taxon>
        <taxon>Basidiomycota</taxon>
        <taxon>Agaricomycotina</taxon>
        <taxon>Agaricomycetes</taxon>
        <taxon>Thelephorales</taxon>
        <taxon>Thelephoraceae</taxon>
        <taxon>Thelephora</taxon>
    </lineage>
</organism>
<protein>
    <submittedName>
        <fullName evidence="1">Kinase-like protein</fullName>
    </submittedName>
</protein>
<name>A0ACB6Z5Q6_THEGA</name>
<sequence>MTASEVLQHLYLLNTSSPDFLRVLYGLIRYDEDEQYSSTLEGAELTRLVDFLDDVRSFPPVSPPAANQSPQALCSIHTSDDVFRRCLRKLRAICGCHSILPSSHIIRGDLKRIGDGAIAFGGFADVWQGSHDGKRVCIKVLRISLNDDEFLTKSFYKEAVVWKRLRHPNVVPFLGVAHKPLQFVSEWMPNGTITRYVRDNPGADRINLLLDVAEGLNYLHTSYTIHGDLKGPNIIVNHDGHACLTDFGLASISHGINSIRVTHAHGHTPRWTAPEILKGAEEITREADIFSFGMVVIEVFTGRHPFNDSIATSVTFKIMDGERPARPQGTQELGLVDPVWGMTVNCWQQEPTHRPIMAAVVGFLREW</sequence>
<reference evidence="1" key="1">
    <citation type="submission" date="2019-10" db="EMBL/GenBank/DDBJ databases">
        <authorList>
            <consortium name="DOE Joint Genome Institute"/>
            <person name="Kuo A."/>
            <person name="Miyauchi S."/>
            <person name="Kiss E."/>
            <person name="Drula E."/>
            <person name="Kohler A."/>
            <person name="Sanchez-Garcia M."/>
            <person name="Andreopoulos B."/>
            <person name="Barry K.W."/>
            <person name="Bonito G."/>
            <person name="Buee M."/>
            <person name="Carver A."/>
            <person name="Chen C."/>
            <person name="Cichocki N."/>
            <person name="Clum A."/>
            <person name="Culley D."/>
            <person name="Crous P.W."/>
            <person name="Fauchery L."/>
            <person name="Girlanda M."/>
            <person name="Hayes R."/>
            <person name="Keri Z."/>
            <person name="Labutti K."/>
            <person name="Lipzen A."/>
            <person name="Lombard V."/>
            <person name="Magnuson J."/>
            <person name="Maillard F."/>
            <person name="Morin E."/>
            <person name="Murat C."/>
            <person name="Nolan M."/>
            <person name="Ohm R."/>
            <person name="Pangilinan J."/>
            <person name="Pereira M."/>
            <person name="Perotto S."/>
            <person name="Peter M."/>
            <person name="Riley R."/>
            <person name="Sitrit Y."/>
            <person name="Stielow B."/>
            <person name="Szollosi G."/>
            <person name="Zifcakova L."/>
            <person name="Stursova M."/>
            <person name="Spatafora J.W."/>
            <person name="Tedersoo L."/>
            <person name="Vaario L.-M."/>
            <person name="Yamada A."/>
            <person name="Yan M."/>
            <person name="Wang P."/>
            <person name="Xu J."/>
            <person name="Bruns T."/>
            <person name="Baldrian P."/>
            <person name="Vilgalys R."/>
            <person name="Henrissat B."/>
            <person name="Grigoriev I.V."/>
            <person name="Hibbett D."/>
            <person name="Nagy L.G."/>
            <person name="Martin F.M."/>
        </authorList>
    </citation>
    <scope>NUCLEOTIDE SEQUENCE</scope>
    <source>
        <strain evidence="1">P2</strain>
    </source>
</reference>